<dbReference type="CDD" id="cd04301">
    <property type="entry name" value="NAT_SF"/>
    <property type="match status" value="1"/>
</dbReference>
<dbReference type="InterPro" id="IPR000182">
    <property type="entry name" value="GNAT_dom"/>
</dbReference>
<dbReference type="EMBL" id="JAFJYH010000414">
    <property type="protein sequence ID" value="KAG4412051.1"/>
    <property type="molecule type" value="Genomic_DNA"/>
</dbReference>
<sequence length="254" mass="28349">MSVQIIEKFTGDEITEDMLVSAAELFSLNYGVWGPLAAEKMGKFAKQAARVKMSSKKLREQVLPPGADNVYIRVNIDGELAGNVFGTRWIYDGRPMLWITQLVVSSAHRNQGLAKKLLEELREKERGFGILSSHPFAILAVLRVFGRGPEDVNLEMTKMHAKSLMMSCPVEYVQTAKLRGSLFSQDGKEDVGGAISCADTEFWVDHEEPLEALKIVREKGIVWPFGNLPDGHEFLILVKAKVEQGRGEHQTSDF</sequence>
<evidence type="ECO:0000313" key="2">
    <source>
        <dbReference type="EMBL" id="KAG4412051.1"/>
    </source>
</evidence>
<dbReference type="AlphaFoldDB" id="A0A8H7T304"/>
<dbReference type="PROSITE" id="PS51186">
    <property type="entry name" value="GNAT"/>
    <property type="match status" value="1"/>
</dbReference>
<protein>
    <recommendedName>
        <fullName evidence="1">N-acetyltransferase domain-containing protein</fullName>
    </recommendedName>
</protein>
<comment type="caution">
    <text evidence="2">The sequence shown here is derived from an EMBL/GenBank/DDBJ whole genome shotgun (WGS) entry which is preliminary data.</text>
</comment>
<keyword evidence="3" id="KW-1185">Reference proteome</keyword>
<organism evidence="2 3">
    <name type="scientific">Cadophora malorum</name>
    <dbReference type="NCBI Taxonomy" id="108018"/>
    <lineage>
        <taxon>Eukaryota</taxon>
        <taxon>Fungi</taxon>
        <taxon>Dikarya</taxon>
        <taxon>Ascomycota</taxon>
        <taxon>Pezizomycotina</taxon>
        <taxon>Leotiomycetes</taxon>
        <taxon>Helotiales</taxon>
        <taxon>Ploettnerulaceae</taxon>
        <taxon>Cadophora</taxon>
    </lineage>
</organism>
<name>A0A8H7T304_9HELO</name>
<dbReference type="SUPFAM" id="SSF55729">
    <property type="entry name" value="Acyl-CoA N-acyltransferases (Nat)"/>
    <property type="match status" value="1"/>
</dbReference>
<feature type="domain" description="N-acetyltransferase" evidence="1">
    <location>
        <begin position="12"/>
        <end position="171"/>
    </location>
</feature>
<proteinExistence type="predicted"/>
<evidence type="ECO:0000313" key="3">
    <source>
        <dbReference type="Proteomes" id="UP000664132"/>
    </source>
</evidence>
<dbReference type="Gene3D" id="3.40.630.30">
    <property type="match status" value="1"/>
</dbReference>
<reference evidence="2" key="1">
    <citation type="submission" date="2021-02" db="EMBL/GenBank/DDBJ databases">
        <title>Genome sequence Cadophora malorum strain M34.</title>
        <authorList>
            <person name="Stefanovic E."/>
            <person name="Vu D."/>
            <person name="Scully C."/>
            <person name="Dijksterhuis J."/>
            <person name="Roader J."/>
            <person name="Houbraken J."/>
        </authorList>
    </citation>
    <scope>NUCLEOTIDE SEQUENCE</scope>
    <source>
        <strain evidence="2">M34</strain>
    </source>
</reference>
<dbReference type="Pfam" id="PF00583">
    <property type="entry name" value="Acetyltransf_1"/>
    <property type="match status" value="1"/>
</dbReference>
<accession>A0A8H7T304</accession>
<dbReference type="InterPro" id="IPR016181">
    <property type="entry name" value="Acyl_CoA_acyltransferase"/>
</dbReference>
<dbReference type="Proteomes" id="UP000664132">
    <property type="component" value="Unassembled WGS sequence"/>
</dbReference>
<gene>
    <name evidence="2" type="ORF">IFR04_014819</name>
</gene>
<evidence type="ECO:0000259" key="1">
    <source>
        <dbReference type="PROSITE" id="PS51186"/>
    </source>
</evidence>
<dbReference type="GO" id="GO:0016747">
    <property type="term" value="F:acyltransferase activity, transferring groups other than amino-acyl groups"/>
    <property type="evidence" value="ECO:0007669"/>
    <property type="project" value="InterPro"/>
</dbReference>
<dbReference type="OrthoDB" id="2019666at2759"/>